<dbReference type="PANTHER" id="PTHR42908">
    <property type="entry name" value="TRANSLATION ELONGATION FACTOR-RELATED"/>
    <property type="match status" value="1"/>
</dbReference>
<keyword evidence="5" id="KW-1185">Reference proteome</keyword>
<dbReference type="GO" id="GO:0005829">
    <property type="term" value="C:cytosol"/>
    <property type="evidence" value="ECO:0007669"/>
    <property type="project" value="TreeGrafter"/>
</dbReference>
<dbReference type="InterPro" id="IPR041095">
    <property type="entry name" value="EFG_II"/>
</dbReference>
<dbReference type="InterPro" id="IPR027417">
    <property type="entry name" value="P-loop_NTPase"/>
</dbReference>
<evidence type="ECO:0000259" key="3">
    <source>
        <dbReference type="PROSITE" id="PS51722"/>
    </source>
</evidence>
<dbReference type="InterPro" id="IPR005225">
    <property type="entry name" value="Small_GTP-bd"/>
</dbReference>
<keyword evidence="1" id="KW-0547">Nucleotide-binding</keyword>
<dbReference type="Gene3D" id="2.40.30.10">
    <property type="entry name" value="Translation factors"/>
    <property type="match status" value="1"/>
</dbReference>
<dbReference type="InterPro" id="IPR056752">
    <property type="entry name" value="EFL1"/>
</dbReference>
<dbReference type="AlphaFoldDB" id="A0A9P0DDB3"/>
<dbReference type="SUPFAM" id="SSF54211">
    <property type="entry name" value="Ribosomal protein S5 domain 2-like"/>
    <property type="match status" value="1"/>
</dbReference>
<accession>A0A9P0DDB3</accession>
<dbReference type="Gene3D" id="3.40.50.300">
    <property type="entry name" value="P-loop containing nucleotide triphosphate hydrolases"/>
    <property type="match status" value="1"/>
</dbReference>
<evidence type="ECO:0000313" key="4">
    <source>
        <dbReference type="EMBL" id="CAH1116920.1"/>
    </source>
</evidence>
<dbReference type="PROSITE" id="PS51722">
    <property type="entry name" value="G_TR_2"/>
    <property type="match status" value="1"/>
</dbReference>
<dbReference type="InterPro" id="IPR009000">
    <property type="entry name" value="Transl_B-barrel_sf"/>
</dbReference>
<dbReference type="Gene3D" id="3.30.70.870">
    <property type="entry name" value="Elongation Factor G (Translational Gtpase), domain 3"/>
    <property type="match status" value="1"/>
</dbReference>
<dbReference type="InterPro" id="IPR035647">
    <property type="entry name" value="EFG_III/V"/>
</dbReference>
<evidence type="ECO:0000256" key="2">
    <source>
        <dbReference type="ARBA" id="ARBA00023134"/>
    </source>
</evidence>
<dbReference type="EMBL" id="OU896707">
    <property type="protein sequence ID" value="CAH1116920.1"/>
    <property type="molecule type" value="Genomic_DNA"/>
</dbReference>
<dbReference type="SUPFAM" id="SSF52540">
    <property type="entry name" value="P-loop containing nucleoside triphosphate hydrolases"/>
    <property type="match status" value="1"/>
</dbReference>
<dbReference type="Pfam" id="PF00679">
    <property type="entry name" value="EFG_C"/>
    <property type="match status" value="1"/>
</dbReference>
<dbReference type="InterPro" id="IPR000640">
    <property type="entry name" value="EFG_V-like"/>
</dbReference>
<feature type="domain" description="Tr-type G" evidence="3">
    <location>
        <begin position="19"/>
        <end position="244"/>
    </location>
</feature>
<dbReference type="GO" id="GO:0005525">
    <property type="term" value="F:GTP binding"/>
    <property type="evidence" value="ECO:0007669"/>
    <property type="project" value="UniProtKB-KW"/>
</dbReference>
<dbReference type="GO" id="GO:1990904">
    <property type="term" value="C:ribonucleoprotein complex"/>
    <property type="evidence" value="ECO:0007669"/>
    <property type="project" value="TreeGrafter"/>
</dbReference>
<dbReference type="GO" id="GO:0042256">
    <property type="term" value="P:cytosolic ribosome assembly"/>
    <property type="evidence" value="ECO:0007669"/>
    <property type="project" value="TreeGrafter"/>
</dbReference>
<dbReference type="InterPro" id="IPR000795">
    <property type="entry name" value="T_Tr_GTP-bd_dom"/>
</dbReference>
<dbReference type="Pfam" id="PF14492">
    <property type="entry name" value="EFG_III"/>
    <property type="match status" value="1"/>
</dbReference>
<dbReference type="Pfam" id="PF25118">
    <property type="entry name" value="EFL1"/>
    <property type="match status" value="1"/>
</dbReference>
<dbReference type="Proteomes" id="UP001153737">
    <property type="component" value="Chromosome 1"/>
</dbReference>
<dbReference type="SUPFAM" id="SSF54980">
    <property type="entry name" value="EF-G C-terminal domain-like"/>
    <property type="match status" value="2"/>
</dbReference>
<dbReference type="SUPFAM" id="SSF50447">
    <property type="entry name" value="Translation proteins"/>
    <property type="match status" value="1"/>
</dbReference>
<dbReference type="PRINTS" id="PR00315">
    <property type="entry name" value="ELONGATNFCT"/>
</dbReference>
<proteinExistence type="predicted"/>
<dbReference type="OrthoDB" id="364892at2759"/>
<dbReference type="SMART" id="SM00838">
    <property type="entry name" value="EFG_C"/>
    <property type="match status" value="1"/>
</dbReference>
<dbReference type="CDD" id="cd04096">
    <property type="entry name" value="eEF2_snRNP_like_C"/>
    <property type="match status" value="1"/>
</dbReference>
<name>A0A9P0DDB3_PHACE</name>
<dbReference type="InterPro" id="IPR014721">
    <property type="entry name" value="Ribsml_uS5_D2-typ_fold_subgr"/>
</dbReference>
<evidence type="ECO:0000256" key="1">
    <source>
        <dbReference type="ARBA" id="ARBA00022741"/>
    </source>
</evidence>
<protein>
    <recommendedName>
        <fullName evidence="3">Tr-type G domain-containing protein</fullName>
    </recommendedName>
</protein>
<evidence type="ECO:0000313" key="5">
    <source>
        <dbReference type="Proteomes" id="UP001153737"/>
    </source>
</evidence>
<dbReference type="GO" id="GO:0043022">
    <property type="term" value="F:ribosome binding"/>
    <property type="evidence" value="ECO:0007669"/>
    <property type="project" value="TreeGrafter"/>
</dbReference>
<dbReference type="Gene3D" id="3.30.230.10">
    <property type="match status" value="1"/>
</dbReference>
<dbReference type="NCBIfam" id="TIGR00231">
    <property type="entry name" value="small_GTP"/>
    <property type="match status" value="1"/>
</dbReference>
<sequence length="1006" mass="114348">MDSLKPTLEELNFCMRDPDCIRNVCILAHVDHGKTTIADSLLATNRLVSKRLAGFLRYLDDRPDEQERGITMKSSAVSLLNLVHDEEDNKNKRILLNLIDTPGHIDFSTEVGAALRVSDGAIILVDLVEGVCVQTRESIKNAFEEHTQMILVLNKFDRLIVELQKNIDEIFQCILRIIEGCNAIVAELYQYEFTDTDVDVEDTGLLFCPNTGNVIFASAVDGWGFTTKQMAGMFVNIVKNETVESLNEKMWNFDCFIDSKKEIKTGAIDKKKNNLFVQLCLKTIVHIYETFVIRMERNKTSSILEKLNITNITRDMTHNDPKVQVRAVLQAWRPLASTILLQCLKKIPSPSKMKKTKVEYLLRVNRFCEDQYLNKCVENMLPFFESISTESATPTIVYVSKMFCVNKKNLSQNKPKIFVPKPRTEISENQKLSEICIKEKPKEENTDNPVITVDDDIKVIALARVFTGILRVGQEIFVLTGSYLPDENKISENPEDFLNSNGNLQKTTIKELYMLFGRELLLVDAIPAGNFCGIGGIESHILRTATLSTILDIVPLAEHPRIDPVVRHAVEPENLKDLPILRQGLKYLMHSDSCVEVVMQETGELVLLTAGDVHLGKCIEDLKTKFAKIDINVSSPMVSLRETIVVNQNDDYNFVKDTSNYVSLDSEHFSMSVIAKPLPDAIREVIQNNYEFLKMVEEHQHKSFIDVAKQQFGRNSEENIEIEKTFMRDTTKKALTHIKEQLKSTFASSVPCWKDLQNKLWSIGKSSNCLNVLINNASDYPHSIFMELSSCDKRALYDHCIIKAFNTLCKAGPLCEEPLTNCAFIINKFDITKDVNREDLTPQTTSALESNIRETLKKSLEKQNQRLMEPIYVTEIQVNTSILGKVYTVVNKRHGKIIEDVCMDEQEKIFLVKAQIPVIASEGFANEIRKTTSGQANPTLRFSHYEVIDGDPFYQPVEDDDEDEEGINVESALRANKLMKDARRRKGLHVDDEVVIHAEKQRTKKK</sequence>
<dbReference type="GO" id="GO:0003924">
    <property type="term" value="F:GTPase activity"/>
    <property type="evidence" value="ECO:0007669"/>
    <property type="project" value="InterPro"/>
</dbReference>
<gene>
    <name evidence="4" type="ORF">PHAECO_LOCUS919</name>
</gene>
<reference evidence="4" key="2">
    <citation type="submission" date="2022-10" db="EMBL/GenBank/DDBJ databases">
        <authorList>
            <consortium name="ENA_rothamsted_submissions"/>
            <consortium name="culmorum"/>
            <person name="King R."/>
        </authorList>
    </citation>
    <scope>NUCLEOTIDE SEQUENCE</scope>
</reference>
<dbReference type="PANTHER" id="PTHR42908:SF3">
    <property type="entry name" value="ELONGATION FACTOR-LIKE GTPASE 1"/>
    <property type="match status" value="1"/>
</dbReference>
<keyword evidence="2" id="KW-0342">GTP-binding</keyword>
<dbReference type="CDD" id="cd16268">
    <property type="entry name" value="EF2_II"/>
    <property type="match status" value="1"/>
</dbReference>
<dbReference type="InterPro" id="IPR020568">
    <property type="entry name" value="Ribosomal_Su5_D2-typ_SF"/>
</dbReference>
<dbReference type="Gene3D" id="3.30.70.240">
    <property type="match status" value="1"/>
</dbReference>
<dbReference type="FunFam" id="3.30.70.870:FF:000002">
    <property type="entry name" value="Translation elongation factor 2"/>
    <property type="match status" value="1"/>
</dbReference>
<reference evidence="4" key="1">
    <citation type="submission" date="2022-01" db="EMBL/GenBank/DDBJ databases">
        <authorList>
            <person name="King R."/>
        </authorList>
    </citation>
    <scope>NUCLEOTIDE SEQUENCE</scope>
</reference>
<organism evidence="4 5">
    <name type="scientific">Phaedon cochleariae</name>
    <name type="common">Mustard beetle</name>
    <dbReference type="NCBI Taxonomy" id="80249"/>
    <lineage>
        <taxon>Eukaryota</taxon>
        <taxon>Metazoa</taxon>
        <taxon>Ecdysozoa</taxon>
        <taxon>Arthropoda</taxon>
        <taxon>Hexapoda</taxon>
        <taxon>Insecta</taxon>
        <taxon>Pterygota</taxon>
        <taxon>Neoptera</taxon>
        <taxon>Endopterygota</taxon>
        <taxon>Coleoptera</taxon>
        <taxon>Polyphaga</taxon>
        <taxon>Cucujiformia</taxon>
        <taxon>Chrysomeloidea</taxon>
        <taxon>Chrysomelidae</taxon>
        <taxon>Chrysomelinae</taxon>
        <taxon>Chrysomelini</taxon>
        <taxon>Phaedon</taxon>
    </lineage>
</organism>
<dbReference type="Pfam" id="PF00009">
    <property type="entry name" value="GTP_EFTU"/>
    <property type="match status" value="1"/>
</dbReference>